<feature type="non-terminal residue" evidence="2">
    <location>
        <position position="178"/>
    </location>
</feature>
<feature type="region of interest" description="Disordered" evidence="1">
    <location>
        <begin position="155"/>
        <end position="178"/>
    </location>
</feature>
<evidence type="ECO:0000313" key="3">
    <source>
        <dbReference type="Proteomes" id="UP000321026"/>
    </source>
</evidence>
<proteinExistence type="predicted"/>
<sequence>MGRPKKIHKSVELKNDVVLENVKSITLDGVSKQIAAVQVDIQQTLAKLSTELTQNLDTLNTVNTAIALKQEELKNLHDIEVTKISLDTLNQDIEATRQLWTDEQTKKAKEDDLARRERQLRWTREEEQYKYERDQAHKKLEDDFNARIQEATKQNTLQAEALQRSWEKREADLKSKEQ</sequence>
<name>A0A5C7J351_9BACT</name>
<dbReference type="EMBL" id="SSDS01000092">
    <property type="protein sequence ID" value="TXG75945.1"/>
    <property type="molecule type" value="Genomic_DNA"/>
</dbReference>
<protein>
    <submittedName>
        <fullName evidence="2">Uncharacterized protein</fullName>
    </submittedName>
</protein>
<comment type="caution">
    <text evidence="2">The sequence shown here is derived from an EMBL/GenBank/DDBJ whole genome shotgun (WGS) entry which is preliminary data.</text>
</comment>
<gene>
    <name evidence="2" type="ORF">E6Q11_05900</name>
</gene>
<organism evidence="2 3">
    <name type="scientific">Candidatus Dojkabacteria bacterium</name>
    <dbReference type="NCBI Taxonomy" id="2099670"/>
    <lineage>
        <taxon>Bacteria</taxon>
        <taxon>Candidatus Dojkabacteria</taxon>
    </lineage>
</organism>
<reference evidence="2 3" key="1">
    <citation type="submission" date="2018-09" db="EMBL/GenBank/DDBJ databases">
        <title>Metagenome Assembled Genomes from an Advanced Water Purification Facility.</title>
        <authorList>
            <person name="Stamps B.W."/>
            <person name="Spear J.R."/>
        </authorList>
    </citation>
    <scope>NUCLEOTIDE SEQUENCE [LARGE SCALE GENOMIC DNA]</scope>
    <source>
        <strain evidence="2">Bin_63_2</strain>
    </source>
</reference>
<evidence type="ECO:0000256" key="1">
    <source>
        <dbReference type="SAM" id="MobiDB-lite"/>
    </source>
</evidence>
<evidence type="ECO:0000313" key="2">
    <source>
        <dbReference type="EMBL" id="TXG75945.1"/>
    </source>
</evidence>
<dbReference type="AlphaFoldDB" id="A0A5C7J351"/>
<dbReference type="Proteomes" id="UP000321026">
    <property type="component" value="Unassembled WGS sequence"/>
</dbReference>
<feature type="compositionally biased region" description="Basic and acidic residues" evidence="1">
    <location>
        <begin position="165"/>
        <end position="178"/>
    </location>
</feature>
<accession>A0A5C7J351</accession>